<dbReference type="Proteomes" id="UP000887576">
    <property type="component" value="Unplaced"/>
</dbReference>
<evidence type="ECO:0000313" key="2">
    <source>
        <dbReference type="WBParaSite" id="JU765_v2.g1038.t1"/>
    </source>
</evidence>
<dbReference type="WBParaSite" id="JU765_v2.g1038.t1">
    <property type="protein sequence ID" value="JU765_v2.g1038.t1"/>
    <property type="gene ID" value="JU765_v2.g1038"/>
</dbReference>
<proteinExistence type="predicted"/>
<protein>
    <submittedName>
        <fullName evidence="2">Uncharacterized protein</fullName>
    </submittedName>
</protein>
<name>A0AC34PVM4_9BILA</name>
<accession>A0AC34PVM4</accession>
<reference evidence="2" key="1">
    <citation type="submission" date="2022-11" db="UniProtKB">
        <authorList>
            <consortium name="WormBaseParasite"/>
        </authorList>
    </citation>
    <scope>IDENTIFICATION</scope>
</reference>
<evidence type="ECO:0000313" key="1">
    <source>
        <dbReference type="Proteomes" id="UP000887576"/>
    </source>
</evidence>
<sequence>MFWTGFPDSVILILAPISVVFLGLDRCVSILTLNNHQKARSIIMTCATFLAMSIDLTVATILHVIPSWPTKSETTCRSFGCLGPNSAGQTYTTCRYVTSIANVIIGICLFKLVKWKVTNKAAFNKTTRLVLKTIMMSLVLDSFPHLASFALYTFFNINITVYLGPYSLICSALESFSCSMIYRRTLHFALKHDNSIHTISSDAKGTHPRMFVQVH</sequence>
<organism evidence="1 2">
    <name type="scientific">Panagrolaimus sp. JU765</name>
    <dbReference type="NCBI Taxonomy" id="591449"/>
    <lineage>
        <taxon>Eukaryota</taxon>
        <taxon>Metazoa</taxon>
        <taxon>Ecdysozoa</taxon>
        <taxon>Nematoda</taxon>
        <taxon>Chromadorea</taxon>
        <taxon>Rhabditida</taxon>
        <taxon>Tylenchina</taxon>
        <taxon>Panagrolaimomorpha</taxon>
        <taxon>Panagrolaimoidea</taxon>
        <taxon>Panagrolaimidae</taxon>
        <taxon>Panagrolaimus</taxon>
    </lineage>
</organism>